<dbReference type="Gene3D" id="1.25.40.10">
    <property type="entry name" value="Tetratricopeptide repeat domain"/>
    <property type="match status" value="1"/>
</dbReference>
<evidence type="ECO:0000313" key="2">
    <source>
        <dbReference type="Proteomes" id="UP001215231"/>
    </source>
</evidence>
<dbReference type="InterPro" id="IPR011990">
    <property type="entry name" value="TPR-like_helical_dom_sf"/>
</dbReference>
<dbReference type="PIRSF" id="PIRSF029288">
    <property type="entry name" value="SciE_ImpE"/>
    <property type="match status" value="1"/>
</dbReference>
<keyword evidence="2" id="KW-1185">Reference proteome</keyword>
<dbReference type="SUPFAM" id="SSF144059">
    <property type="entry name" value="ImpE-like"/>
    <property type="match status" value="1"/>
</dbReference>
<dbReference type="Pfam" id="PF07024">
    <property type="entry name" value="ImpE"/>
    <property type="match status" value="1"/>
</dbReference>
<organism evidence="1 2">
    <name type="scientific">Thalassomonas haliotis</name>
    <dbReference type="NCBI Taxonomy" id="485448"/>
    <lineage>
        <taxon>Bacteria</taxon>
        <taxon>Pseudomonadati</taxon>
        <taxon>Pseudomonadota</taxon>
        <taxon>Gammaproteobacteria</taxon>
        <taxon>Alteromonadales</taxon>
        <taxon>Colwelliaceae</taxon>
        <taxon>Thalassomonas</taxon>
    </lineage>
</organism>
<accession>A0ABY7VK67</accession>
<proteinExistence type="predicted"/>
<dbReference type="EMBL" id="CP059693">
    <property type="protein sequence ID" value="WDE14134.1"/>
    <property type="molecule type" value="Genomic_DNA"/>
</dbReference>
<name>A0ABY7VK67_9GAMM</name>
<reference evidence="1 2" key="1">
    <citation type="journal article" date="2022" name="Mar. Drugs">
        <title>Bioassay-Guided Fractionation Leads to the Detection of Cholic Acid Generated by the Rare Thalassomonas sp.</title>
        <authorList>
            <person name="Pheiffer F."/>
            <person name="Schneider Y.K."/>
            <person name="Hansen E.H."/>
            <person name="Andersen J.H."/>
            <person name="Isaksson J."/>
            <person name="Busche T."/>
            <person name="R C."/>
            <person name="Kalinowski J."/>
            <person name="Zyl L.V."/>
            <person name="Trindade M."/>
        </authorList>
    </citation>
    <scope>NUCLEOTIDE SEQUENCE [LARGE SCALE GENOMIC DNA]</scope>
    <source>
        <strain evidence="1 2">A5K-61T</strain>
    </source>
</reference>
<dbReference type="Proteomes" id="UP001215231">
    <property type="component" value="Chromosome"/>
</dbReference>
<sequence length="238" mass="26633">MMNQFNRANEQLAILAELSDSNLALKNTYQALISAEKSRQQIFSGTRAPVIFGQPAEWVSYYLQALLSFKRNNIPQAKKEIETGASLAPAIGGSINGKTFLWLADADVRLGPLLEIIINGNYYWLPFNRINKLVIDDFEDLRDLVWCPCHLTLENLGEIIAFIPSRYPPLFSPGLDSSQDPPVNDAASQAEYDLASKTSWQMPEENFYIGQGLRSFITDNDEYALSGVDTIVLDHSPK</sequence>
<dbReference type="InterPro" id="IPR009211">
    <property type="entry name" value="TagJ"/>
</dbReference>
<protein>
    <submittedName>
        <fullName evidence="1">Virulence protein SciE type</fullName>
    </submittedName>
</protein>
<evidence type="ECO:0000313" key="1">
    <source>
        <dbReference type="EMBL" id="WDE14134.1"/>
    </source>
</evidence>
<gene>
    <name evidence="1" type="ORF">H3N35_12390</name>
</gene>